<dbReference type="InParanoid" id="A0A7C8MS34"/>
<dbReference type="AlphaFoldDB" id="A0A7C8MS34"/>
<feature type="region of interest" description="Disordered" evidence="1">
    <location>
        <begin position="1"/>
        <end position="29"/>
    </location>
</feature>
<feature type="domain" description="PD-(D/E)XK nuclease-like" evidence="2">
    <location>
        <begin position="94"/>
        <end position="370"/>
    </location>
</feature>
<reference evidence="3 4" key="1">
    <citation type="submission" date="2019-12" db="EMBL/GenBank/DDBJ databases">
        <title>Draft genome sequence of the ascomycete Xylaria multiplex DSM 110363.</title>
        <authorList>
            <person name="Buettner E."/>
            <person name="Kellner H."/>
        </authorList>
    </citation>
    <scope>NUCLEOTIDE SEQUENCE [LARGE SCALE GENOMIC DNA]</scope>
    <source>
        <strain evidence="3 4">DSM 110363</strain>
    </source>
</reference>
<dbReference type="Pfam" id="PF20516">
    <property type="entry name" value="PDDEXK_12"/>
    <property type="match status" value="1"/>
</dbReference>
<dbReference type="OrthoDB" id="5244165at2759"/>
<keyword evidence="4" id="KW-1185">Reference proteome</keyword>
<evidence type="ECO:0000256" key="1">
    <source>
        <dbReference type="SAM" id="MobiDB-lite"/>
    </source>
</evidence>
<dbReference type="Proteomes" id="UP000481858">
    <property type="component" value="Unassembled WGS sequence"/>
</dbReference>
<dbReference type="EMBL" id="WUBL01000084">
    <property type="protein sequence ID" value="KAF2966635.1"/>
    <property type="molecule type" value="Genomic_DNA"/>
</dbReference>
<dbReference type="InterPro" id="IPR046797">
    <property type="entry name" value="PDDEXK_12"/>
</dbReference>
<protein>
    <recommendedName>
        <fullName evidence="2">PD-(D/E)XK nuclease-like domain-containing protein</fullName>
    </recommendedName>
</protein>
<organism evidence="3 4">
    <name type="scientific">Xylaria multiplex</name>
    <dbReference type="NCBI Taxonomy" id="323545"/>
    <lineage>
        <taxon>Eukaryota</taxon>
        <taxon>Fungi</taxon>
        <taxon>Dikarya</taxon>
        <taxon>Ascomycota</taxon>
        <taxon>Pezizomycotina</taxon>
        <taxon>Sordariomycetes</taxon>
        <taxon>Xylariomycetidae</taxon>
        <taxon>Xylariales</taxon>
        <taxon>Xylariaceae</taxon>
        <taxon>Xylaria</taxon>
    </lineage>
</organism>
<name>A0A7C8MS34_9PEZI</name>
<evidence type="ECO:0000259" key="2">
    <source>
        <dbReference type="Pfam" id="PF20516"/>
    </source>
</evidence>
<accession>A0A7C8MS34</accession>
<gene>
    <name evidence="3" type="ORF">GQX73_g6918</name>
</gene>
<evidence type="ECO:0000313" key="4">
    <source>
        <dbReference type="Proteomes" id="UP000481858"/>
    </source>
</evidence>
<sequence>MSDVSRGRKRALGSPPPLWGQQKRHKSNKKTKSILEMLENPINLRGLPLRQGNINELPKDIRSLYLQIYDASLSGNGVLPYALREEMTAVYRAQAVWFKEDDKTTKAEAVEVYNTLCEIIQRATDAFTYERHESSWNNLVHTPLLELIFTSRIFDTLSTAGRPVPLTRGVSIRFEPVTDALPLLCSGIDVPDTESNNDSQTDLSRTDVLRVANRGNFKRVDYVLVMDMPKTASLQKTISNLAFYCNCCELSHINQTTYRPIEKSLIAVSIKTKPSASSTEPLLQLGIWTAAWISRMYALRPSASRDPRPLVSLPMIQVVGHDWAVYFACDMGSYIDVHGPMKLGSTETIISTYTLVFCLKLIKTWIETTFQDAMKEWFNVKSEQAE</sequence>
<proteinExistence type="predicted"/>
<comment type="caution">
    <text evidence="3">The sequence shown here is derived from an EMBL/GenBank/DDBJ whole genome shotgun (WGS) entry which is preliminary data.</text>
</comment>
<evidence type="ECO:0000313" key="3">
    <source>
        <dbReference type="EMBL" id="KAF2966635.1"/>
    </source>
</evidence>